<dbReference type="Pfam" id="PF14129">
    <property type="entry name" value="DUF4296"/>
    <property type="match status" value="1"/>
</dbReference>
<proteinExistence type="predicted"/>
<dbReference type="InterPro" id="IPR025381">
    <property type="entry name" value="DUF4296"/>
</dbReference>
<dbReference type="PROSITE" id="PS51257">
    <property type="entry name" value="PROKAR_LIPOPROTEIN"/>
    <property type="match status" value="1"/>
</dbReference>
<evidence type="ECO:0000313" key="3">
    <source>
        <dbReference type="EMBL" id="MBF0971161.1"/>
    </source>
</evidence>
<name>A0A929RZL7_9BACT</name>
<accession>A0A929RZL7</accession>
<organism evidence="3 4">
    <name type="scientific">Alloprevotella tannerae</name>
    <dbReference type="NCBI Taxonomy" id="76122"/>
    <lineage>
        <taxon>Bacteria</taxon>
        <taxon>Pseudomonadati</taxon>
        <taxon>Bacteroidota</taxon>
        <taxon>Bacteroidia</taxon>
        <taxon>Bacteroidales</taxon>
        <taxon>Prevotellaceae</taxon>
        <taxon>Alloprevotella</taxon>
    </lineage>
</organism>
<evidence type="ECO:0000259" key="2">
    <source>
        <dbReference type="Pfam" id="PF14129"/>
    </source>
</evidence>
<sequence>MHIRPILSVTARLSRGGLFLLLVLLLFSACKNSRPSGVLSEGKMADVLYDYHVALALGQSSPDSADINTRLYTDAVLRKYDLTQADFDRSMEYYSRHSDALLAVYRRVNARFGTMENAGGAAVPGSDGINYWRGASGYLLSSAANNRMTFSLPADTAFHAGDQLTWSFESHWVGREGEHTALAVLYVRYVGDSVATYSTPVLGDGRQLLSLTLASRAVKQIEGFVILQPASSPGIIQKMMLLSPRLARVLASASTPATTPSQSAEPVSDTTFHSLDEASPSSPAYGPTQRYVRP</sequence>
<feature type="compositionally biased region" description="Low complexity" evidence="1">
    <location>
        <begin position="253"/>
        <end position="266"/>
    </location>
</feature>
<protein>
    <submittedName>
        <fullName evidence="3">DUF4296 domain-containing protein</fullName>
    </submittedName>
</protein>
<gene>
    <name evidence="3" type="ORF">HXK21_09045</name>
</gene>
<dbReference type="AlphaFoldDB" id="A0A929RZL7"/>
<reference evidence="3" key="1">
    <citation type="submission" date="2020-04" db="EMBL/GenBank/DDBJ databases">
        <title>Deep metagenomics examines the oral microbiome during advanced dental caries in children, revealing novel taxa and co-occurrences with host molecules.</title>
        <authorList>
            <person name="Baker J.L."/>
            <person name="Morton J.T."/>
            <person name="Dinis M."/>
            <person name="Alvarez R."/>
            <person name="Tran N.C."/>
            <person name="Knight R."/>
            <person name="Edlund A."/>
        </authorList>
    </citation>
    <scope>NUCLEOTIDE SEQUENCE</scope>
    <source>
        <strain evidence="3">JCVI_34_bin.1</strain>
    </source>
</reference>
<feature type="region of interest" description="Disordered" evidence="1">
    <location>
        <begin position="253"/>
        <end position="294"/>
    </location>
</feature>
<dbReference type="Proteomes" id="UP000704068">
    <property type="component" value="Unassembled WGS sequence"/>
</dbReference>
<dbReference type="RefSeq" id="WP_303764726.1">
    <property type="nucleotide sequence ID" value="NZ_JABZGR010000045.1"/>
</dbReference>
<feature type="domain" description="DUF4296" evidence="2">
    <location>
        <begin position="35"/>
        <end position="113"/>
    </location>
</feature>
<comment type="caution">
    <text evidence="3">The sequence shown here is derived from an EMBL/GenBank/DDBJ whole genome shotgun (WGS) entry which is preliminary data.</text>
</comment>
<evidence type="ECO:0000256" key="1">
    <source>
        <dbReference type="SAM" id="MobiDB-lite"/>
    </source>
</evidence>
<dbReference type="EMBL" id="JABZGR010000045">
    <property type="protein sequence ID" value="MBF0971161.1"/>
    <property type="molecule type" value="Genomic_DNA"/>
</dbReference>
<evidence type="ECO:0000313" key="4">
    <source>
        <dbReference type="Proteomes" id="UP000704068"/>
    </source>
</evidence>